<comment type="caution">
    <text evidence="3">The sequence shown here is derived from an EMBL/GenBank/DDBJ whole genome shotgun (WGS) entry which is preliminary data.</text>
</comment>
<feature type="region of interest" description="Disordered" evidence="1">
    <location>
        <begin position="1"/>
        <end position="42"/>
    </location>
</feature>
<dbReference type="EMBL" id="CAJNON010003230">
    <property type="protein sequence ID" value="CAF1522364.1"/>
    <property type="molecule type" value="Genomic_DNA"/>
</dbReference>
<feature type="non-terminal residue" evidence="3">
    <location>
        <position position="1"/>
    </location>
</feature>
<dbReference type="Proteomes" id="UP000663881">
    <property type="component" value="Unassembled WGS sequence"/>
</dbReference>
<proteinExistence type="predicted"/>
<sequence>VDAGLEMDLGHMLTNTSVTDDTDDQNEETDGVEDMPFDHGLC</sequence>
<gene>
    <name evidence="3" type="ORF">OKA104_LOCUS44281</name>
    <name evidence="2" type="ORF">VCS650_LOCUS43336</name>
</gene>
<feature type="compositionally biased region" description="Acidic residues" evidence="1">
    <location>
        <begin position="20"/>
        <end position="35"/>
    </location>
</feature>
<evidence type="ECO:0000313" key="3">
    <source>
        <dbReference type="EMBL" id="CAF4263880.1"/>
    </source>
</evidence>
<evidence type="ECO:0000313" key="2">
    <source>
        <dbReference type="EMBL" id="CAF1522364.1"/>
    </source>
</evidence>
<dbReference type="Proteomes" id="UP000663891">
    <property type="component" value="Unassembled WGS sequence"/>
</dbReference>
<reference evidence="3" key="1">
    <citation type="submission" date="2021-02" db="EMBL/GenBank/DDBJ databases">
        <authorList>
            <person name="Nowell W R."/>
        </authorList>
    </citation>
    <scope>NUCLEOTIDE SEQUENCE</scope>
</reference>
<evidence type="ECO:0000313" key="4">
    <source>
        <dbReference type="Proteomes" id="UP000663881"/>
    </source>
</evidence>
<dbReference type="AlphaFoldDB" id="A0A820FFJ3"/>
<dbReference type="EMBL" id="CAJOAY010013308">
    <property type="protein sequence ID" value="CAF4263880.1"/>
    <property type="molecule type" value="Genomic_DNA"/>
</dbReference>
<organism evidence="3 4">
    <name type="scientific">Adineta steineri</name>
    <dbReference type="NCBI Taxonomy" id="433720"/>
    <lineage>
        <taxon>Eukaryota</taxon>
        <taxon>Metazoa</taxon>
        <taxon>Spiralia</taxon>
        <taxon>Gnathifera</taxon>
        <taxon>Rotifera</taxon>
        <taxon>Eurotatoria</taxon>
        <taxon>Bdelloidea</taxon>
        <taxon>Adinetida</taxon>
        <taxon>Adinetidae</taxon>
        <taxon>Adineta</taxon>
    </lineage>
</organism>
<evidence type="ECO:0000256" key="1">
    <source>
        <dbReference type="SAM" id="MobiDB-lite"/>
    </source>
</evidence>
<protein>
    <submittedName>
        <fullName evidence="3">Uncharacterized protein</fullName>
    </submittedName>
</protein>
<accession>A0A820FFJ3</accession>
<name>A0A820FFJ3_9BILA</name>